<keyword evidence="7" id="KW-1185">Reference proteome</keyword>
<dbReference type="PATRIC" id="fig|1122219.3.peg.1181"/>
<dbReference type="EC" id="3.1.3.48" evidence="2"/>
<comment type="caution">
    <text evidence="6">The sequence shown here is derived from an EMBL/GenBank/DDBJ whole genome shotgun (WGS) entry which is preliminary data.</text>
</comment>
<evidence type="ECO:0000256" key="5">
    <source>
        <dbReference type="ARBA" id="ARBA00051722"/>
    </source>
</evidence>
<sequence>MIDIHSHILPNIEGDDGSRSFDMSLGMLKMAVQAGTTDMIATPHVNRHGVVPSWTAVTEAVRILQEKADIEEIPIHIYAGAEVELNYKALDFLPARSQAYCLAESNYILVELTEQSQPDQTEELLYALMLRGYMPVLAHPERYDRIMTHPERVLVWMQKGVLTQCNMGSFVGVFGKQAQRNAGNLLKHHMIVFLGSDAHRTDWRTPDQTAGLKAIEKLGGSWQKCSQNAQYILQKKLVYPNIPEHWEKPKTGFWNRLLGYRLNS</sequence>
<dbReference type="Gene3D" id="3.20.20.140">
    <property type="entry name" value="Metal-dependent hydrolases"/>
    <property type="match status" value="1"/>
</dbReference>
<dbReference type="Proteomes" id="UP000036503">
    <property type="component" value="Unassembled WGS sequence"/>
</dbReference>
<dbReference type="EMBL" id="LEKT01000003">
    <property type="protein sequence ID" value="KMO87660.1"/>
    <property type="molecule type" value="Genomic_DNA"/>
</dbReference>
<comment type="catalytic activity">
    <reaction evidence="5">
        <text>O-phospho-L-tyrosyl-[protein] + H2O = L-tyrosyl-[protein] + phosphate</text>
        <dbReference type="Rhea" id="RHEA:10684"/>
        <dbReference type="Rhea" id="RHEA-COMP:10136"/>
        <dbReference type="Rhea" id="RHEA-COMP:20101"/>
        <dbReference type="ChEBI" id="CHEBI:15377"/>
        <dbReference type="ChEBI" id="CHEBI:43474"/>
        <dbReference type="ChEBI" id="CHEBI:46858"/>
        <dbReference type="ChEBI" id="CHEBI:61978"/>
        <dbReference type="EC" id="3.1.3.48"/>
    </reaction>
</comment>
<dbReference type="InterPro" id="IPR016195">
    <property type="entry name" value="Pol/histidinol_Pase-like"/>
</dbReference>
<keyword evidence="3" id="KW-0378">Hydrolase</keyword>
<evidence type="ECO:0000313" key="6">
    <source>
        <dbReference type="EMBL" id="KMO87660.1"/>
    </source>
</evidence>
<dbReference type="PANTHER" id="PTHR39181:SF1">
    <property type="entry name" value="TYROSINE-PROTEIN PHOSPHATASE YWQE"/>
    <property type="match status" value="1"/>
</dbReference>
<dbReference type="PANTHER" id="PTHR39181">
    <property type="entry name" value="TYROSINE-PROTEIN PHOSPHATASE YWQE"/>
    <property type="match status" value="1"/>
</dbReference>
<comment type="similarity">
    <text evidence="1">Belongs to the metallo-dependent hydrolases superfamily. CpsB/CapC family.</text>
</comment>
<dbReference type="GO" id="GO:0030145">
    <property type="term" value="F:manganese ion binding"/>
    <property type="evidence" value="ECO:0007669"/>
    <property type="project" value="InterPro"/>
</dbReference>
<reference evidence="6 7" key="1">
    <citation type="submission" date="2015-06" db="EMBL/GenBank/DDBJ databases">
        <title>Draft genome sequence of beer spoilage bacterium Megasphaera cerevisiae type strain 20462.</title>
        <authorList>
            <person name="Kutumbaka K."/>
            <person name="Pasmowitz J."/>
            <person name="Mategko J."/>
            <person name="Reyes D."/>
            <person name="Friedrich A."/>
            <person name="Han S."/>
            <person name="Martens-Habbena W."/>
            <person name="Neal-McKinney J."/>
            <person name="Janagama H.K."/>
            <person name="Nadala C."/>
            <person name="Samadpour M."/>
        </authorList>
    </citation>
    <scope>NUCLEOTIDE SEQUENCE [LARGE SCALE GENOMIC DNA]</scope>
    <source>
        <strain evidence="6 7">DSM 20462</strain>
    </source>
</reference>
<organism evidence="6 7">
    <name type="scientific">Megasphaera cerevisiae DSM 20462</name>
    <dbReference type="NCBI Taxonomy" id="1122219"/>
    <lineage>
        <taxon>Bacteria</taxon>
        <taxon>Bacillati</taxon>
        <taxon>Bacillota</taxon>
        <taxon>Negativicutes</taxon>
        <taxon>Veillonellales</taxon>
        <taxon>Veillonellaceae</taxon>
        <taxon>Megasphaera</taxon>
    </lineage>
</organism>
<evidence type="ECO:0000313" key="7">
    <source>
        <dbReference type="Proteomes" id="UP000036503"/>
    </source>
</evidence>
<evidence type="ECO:0000256" key="1">
    <source>
        <dbReference type="ARBA" id="ARBA00005750"/>
    </source>
</evidence>
<dbReference type="GO" id="GO:0004725">
    <property type="term" value="F:protein tyrosine phosphatase activity"/>
    <property type="evidence" value="ECO:0007669"/>
    <property type="project" value="UniProtKB-EC"/>
</dbReference>
<dbReference type="RefSeq" id="WP_048513115.1">
    <property type="nucleotide sequence ID" value="NZ_FUXD01000034.1"/>
</dbReference>
<keyword evidence="4" id="KW-0904">Protein phosphatase</keyword>
<dbReference type="STRING" id="39029.BSR42_00850"/>
<name>A0A0J6WVW8_9FIRM</name>
<dbReference type="InterPro" id="IPR016667">
    <property type="entry name" value="Caps_polysacc_synth_CpsB/CapC"/>
</dbReference>
<dbReference type="AlphaFoldDB" id="A0A0J6WVW8"/>
<dbReference type="InParanoid" id="A0A0J6WVW8"/>
<proteinExistence type="inferred from homology"/>
<dbReference type="PIRSF" id="PIRSF016557">
    <property type="entry name" value="Caps_synth_CpsB"/>
    <property type="match status" value="1"/>
</dbReference>
<protein>
    <recommendedName>
        <fullName evidence="2">protein-tyrosine-phosphatase</fullName>
        <ecNumber evidence="2">3.1.3.48</ecNumber>
    </recommendedName>
</protein>
<dbReference type="Pfam" id="PF19567">
    <property type="entry name" value="CpsB_CapC"/>
    <property type="match status" value="1"/>
</dbReference>
<evidence type="ECO:0000256" key="2">
    <source>
        <dbReference type="ARBA" id="ARBA00013064"/>
    </source>
</evidence>
<dbReference type="FunCoup" id="A0A0J6WVW8">
    <property type="interactions" value="64"/>
</dbReference>
<evidence type="ECO:0000256" key="3">
    <source>
        <dbReference type="ARBA" id="ARBA00022801"/>
    </source>
</evidence>
<evidence type="ECO:0000256" key="4">
    <source>
        <dbReference type="ARBA" id="ARBA00022912"/>
    </source>
</evidence>
<dbReference type="OrthoDB" id="9788539at2"/>
<gene>
    <name evidence="6" type="ORF">AB840_01845</name>
</gene>
<dbReference type="SUPFAM" id="SSF89550">
    <property type="entry name" value="PHP domain-like"/>
    <property type="match status" value="1"/>
</dbReference>
<accession>A0A0J6WVW8</accession>